<dbReference type="AlphaFoldDB" id="A0A426ZYG5"/>
<comment type="caution">
    <text evidence="1">The sequence shown here is derived from an EMBL/GenBank/DDBJ whole genome shotgun (WGS) entry which is preliminary data.</text>
</comment>
<protein>
    <submittedName>
        <fullName evidence="1">Uncharacterized protein</fullName>
    </submittedName>
</protein>
<name>A0A426ZYG5_ENSVE</name>
<gene>
    <name evidence="1" type="ORF">B296_00006786</name>
</gene>
<organism evidence="1 2">
    <name type="scientific">Ensete ventricosum</name>
    <name type="common">Abyssinian banana</name>
    <name type="synonym">Musa ensete</name>
    <dbReference type="NCBI Taxonomy" id="4639"/>
    <lineage>
        <taxon>Eukaryota</taxon>
        <taxon>Viridiplantae</taxon>
        <taxon>Streptophyta</taxon>
        <taxon>Embryophyta</taxon>
        <taxon>Tracheophyta</taxon>
        <taxon>Spermatophyta</taxon>
        <taxon>Magnoliopsida</taxon>
        <taxon>Liliopsida</taxon>
        <taxon>Zingiberales</taxon>
        <taxon>Musaceae</taxon>
        <taxon>Ensete</taxon>
    </lineage>
</organism>
<sequence length="212" mass="22852">MHRADLKISQILRGIIILFSEGCLALPFYPHPTTAIVAIATKRSCPRVAALVCWGRHLGRPPGPQAHPRALCPQAAATTCWCRAVSHCSYERRAVSDAHSQKDALALPFYPHPMIVIVATHAMLLRAIGGCLCPWSGCFSCGRRAVDGRPSGWLPLQGALAITDCPLVGDQAMADYPLKGSWSWSATLIEGLAVADHPLSSLPSLQNHSKYV</sequence>
<proteinExistence type="predicted"/>
<evidence type="ECO:0000313" key="1">
    <source>
        <dbReference type="EMBL" id="RRT69027.1"/>
    </source>
</evidence>
<dbReference type="Proteomes" id="UP000287651">
    <property type="component" value="Unassembled WGS sequence"/>
</dbReference>
<accession>A0A426ZYG5</accession>
<reference evidence="1 2" key="1">
    <citation type="journal article" date="2014" name="Agronomy (Basel)">
        <title>A Draft Genome Sequence for Ensete ventricosum, the Drought-Tolerant Tree Against Hunger.</title>
        <authorList>
            <person name="Harrison J."/>
            <person name="Moore K.A."/>
            <person name="Paszkiewicz K."/>
            <person name="Jones T."/>
            <person name="Grant M."/>
            <person name="Ambacheew D."/>
            <person name="Muzemil S."/>
            <person name="Studholme D.J."/>
        </authorList>
    </citation>
    <scope>NUCLEOTIDE SEQUENCE [LARGE SCALE GENOMIC DNA]</scope>
</reference>
<evidence type="ECO:0000313" key="2">
    <source>
        <dbReference type="Proteomes" id="UP000287651"/>
    </source>
</evidence>
<dbReference type="EMBL" id="AMZH03004496">
    <property type="protein sequence ID" value="RRT69027.1"/>
    <property type="molecule type" value="Genomic_DNA"/>
</dbReference>